<dbReference type="CDD" id="cd00130">
    <property type="entry name" value="PAS"/>
    <property type="match status" value="1"/>
</dbReference>
<feature type="non-terminal residue" evidence="2">
    <location>
        <position position="58"/>
    </location>
</feature>
<comment type="caution">
    <text evidence="2">The sequence shown here is derived from an EMBL/GenBank/DDBJ whole genome shotgun (WGS) entry which is preliminary data.</text>
</comment>
<dbReference type="PROSITE" id="PS50112">
    <property type="entry name" value="PAS"/>
    <property type="match status" value="1"/>
</dbReference>
<protein>
    <recommendedName>
        <fullName evidence="1">PAS domain-containing protein</fullName>
    </recommendedName>
</protein>
<feature type="non-terminal residue" evidence="2">
    <location>
        <position position="1"/>
    </location>
</feature>
<organism evidence="2 3">
    <name type="scientific">Cirrhinus mrigala</name>
    <name type="common">Mrigala</name>
    <dbReference type="NCBI Taxonomy" id="683832"/>
    <lineage>
        <taxon>Eukaryota</taxon>
        <taxon>Metazoa</taxon>
        <taxon>Chordata</taxon>
        <taxon>Craniata</taxon>
        <taxon>Vertebrata</taxon>
        <taxon>Euteleostomi</taxon>
        <taxon>Actinopterygii</taxon>
        <taxon>Neopterygii</taxon>
        <taxon>Teleostei</taxon>
        <taxon>Ostariophysi</taxon>
        <taxon>Cypriniformes</taxon>
        <taxon>Cyprinidae</taxon>
        <taxon>Labeoninae</taxon>
        <taxon>Labeonini</taxon>
        <taxon>Cirrhinus</taxon>
    </lineage>
</organism>
<reference evidence="2 3" key="1">
    <citation type="submission" date="2024-05" db="EMBL/GenBank/DDBJ databases">
        <title>Genome sequencing and assembly of Indian major carp, Cirrhinus mrigala (Hamilton, 1822).</title>
        <authorList>
            <person name="Mohindra V."/>
            <person name="Chowdhury L.M."/>
            <person name="Lal K."/>
            <person name="Jena J.K."/>
        </authorList>
    </citation>
    <scope>NUCLEOTIDE SEQUENCE [LARGE SCALE GENOMIC DNA]</scope>
    <source>
        <strain evidence="2">CM1030</strain>
        <tissue evidence="2">Blood</tissue>
    </source>
</reference>
<proteinExistence type="predicted"/>
<dbReference type="Pfam" id="PF00989">
    <property type="entry name" value="PAS"/>
    <property type="match status" value="1"/>
</dbReference>
<dbReference type="InterPro" id="IPR035965">
    <property type="entry name" value="PAS-like_dom_sf"/>
</dbReference>
<dbReference type="PANTHER" id="PTHR10684">
    <property type="entry name" value="NUCLEAR RECEPTOR COACTIVATOR"/>
    <property type="match status" value="1"/>
</dbReference>
<dbReference type="InterPro" id="IPR013767">
    <property type="entry name" value="PAS_fold"/>
</dbReference>
<gene>
    <name evidence="2" type="ORF">M9458_023966</name>
</gene>
<dbReference type="InterPro" id="IPR000014">
    <property type="entry name" value="PAS"/>
</dbReference>
<feature type="domain" description="PAS" evidence="1">
    <location>
        <begin position="1"/>
        <end position="58"/>
    </location>
</feature>
<dbReference type="NCBIfam" id="TIGR00229">
    <property type="entry name" value="sensory_box"/>
    <property type="match status" value="1"/>
</dbReference>
<evidence type="ECO:0000313" key="3">
    <source>
        <dbReference type="Proteomes" id="UP001529510"/>
    </source>
</evidence>
<keyword evidence="3" id="KW-1185">Reference proteome</keyword>
<accession>A0ABD0Q5J5</accession>
<dbReference type="AlphaFoldDB" id="A0ABD0Q5J5"/>
<dbReference type="EMBL" id="JAMKFB020000011">
    <property type="protein sequence ID" value="KAL0181560.1"/>
    <property type="molecule type" value="Genomic_DNA"/>
</dbReference>
<sequence>ALDGFLFVVSREGSIVFVSDNVTQYLQYKQEELINTSIYNILHEEDREELHKNLPKNN</sequence>
<name>A0ABD0Q5J5_CIRMR</name>
<dbReference type="Proteomes" id="UP001529510">
    <property type="component" value="Unassembled WGS sequence"/>
</dbReference>
<dbReference type="Gene3D" id="3.30.450.20">
    <property type="entry name" value="PAS domain"/>
    <property type="match status" value="1"/>
</dbReference>
<evidence type="ECO:0000313" key="2">
    <source>
        <dbReference type="EMBL" id="KAL0181560.1"/>
    </source>
</evidence>
<dbReference type="SUPFAM" id="SSF55785">
    <property type="entry name" value="PYP-like sensor domain (PAS domain)"/>
    <property type="match status" value="1"/>
</dbReference>
<dbReference type="SMART" id="SM00091">
    <property type="entry name" value="PAS"/>
    <property type="match status" value="1"/>
</dbReference>
<dbReference type="PANTHER" id="PTHR10684:SF3">
    <property type="entry name" value="NUCLEAR RECEPTOR COACTIVATOR 3"/>
    <property type="match status" value="1"/>
</dbReference>
<dbReference type="InterPro" id="IPR017426">
    <property type="entry name" value="Nuclear_rcpt_coactivator"/>
</dbReference>
<evidence type="ECO:0000259" key="1">
    <source>
        <dbReference type="PROSITE" id="PS50112"/>
    </source>
</evidence>